<feature type="domain" description="EML-like second beta-propeller" evidence="5">
    <location>
        <begin position="408"/>
        <end position="685"/>
    </location>
</feature>
<organism evidence="6 7">
    <name type="scientific">Effrenium voratum</name>
    <dbReference type="NCBI Taxonomy" id="2562239"/>
    <lineage>
        <taxon>Eukaryota</taxon>
        <taxon>Sar</taxon>
        <taxon>Alveolata</taxon>
        <taxon>Dinophyceae</taxon>
        <taxon>Suessiales</taxon>
        <taxon>Symbiodiniaceae</taxon>
        <taxon>Effrenium</taxon>
    </lineage>
</organism>
<dbReference type="InterPro" id="IPR055442">
    <property type="entry name" value="Beta-prop_EML-like_2nd"/>
</dbReference>
<dbReference type="SMART" id="SM00320">
    <property type="entry name" value="WD40"/>
    <property type="match status" value="7"/>
</dbReference>
<keyword evidence="7" id="KW-1185">Reference proteome</keyword>
<evidence type="ECO:0000313" key="6">
    <source>
        <dbReference type="EMBL" id="CAJ1387151.1"/>
    </source>
</evidence>
<feature type="repeat" description="WD" evidence="3">
    <location>
        <begin position="534"/>
        <end position="575"/>
    </location>
</feature>
<feature type="region of interest" description="Disordered" evidence="4">
    <location>
        <begin position="818"/>
        <end position="837"/>
    </location>
</feature>
<dbReference type="PANTHER" id="PTHR13720:SF33">
    <property type="entry name" value="HELP DOMAIN-CONTAINING PROTEIN"/>
    <property type="match status" value="1"/>
</dbReference>
<dbReference type="PROSITE" id="PS50082">
    <property type="entry name" value="WD_REPEATS_2"/>
    <property type="match status" value="2"/>
</dbReference>
<dbReference type="Proteomes" id="UP001178507">
    <property type="component" value="Unassembled WGS sequence"/>
</dbReference>
<proteinExistence type="predicted"/>
<dbReference type="InterPro" id="IPR036322">
    <property type="entry name" value="WD40_repeat_dom_sf"/>
</dbReference>
<dbReference type="AlphaFoldDB" id="A0AA36MV28"/>
<evidence type="ECO:0000256" key="1">
    <source>
        <dbReference type="ARBA" id="ARBA00022574"/>
    </source>
</evidence>
<accession>A0AA36MV28</accession>
<dbReference type="InterPro" id="IPR001680">
    <property type="entry name" value="WD40_rpt"/>
</dbReference>
<dbReference type="EMBL" id="CAUJNA010001469">
    <property type="protein sequence ID" value="CAJ1387151.1"/>
    <property type="molecule type" value="Genomic_DNA"/>
</dbReference>
<dbReference type="Gene3D" id="2.130.10.10">
    <property type="entry name" value="YVTN repeat-like/Quinoprotein amine dehydrogenase"/>
    <property type="match status" value="2"/>
</dbReference>
<dbReference type="Pfam" id="PF23414">
    <property type="entry name" value="Beta-prop_EML_2"/>
    <property type="match status" value="1"/>
</dbReference>
<evidence type="ECO:0000256" key="4">
    <source>
        <dbReference type="SAM" id="MobiDB-lite"/>
    </source>
</evidence>
<dbReference type="SUPFAM" id="SSF50978">
    <property type="entry name" value="WD40 repeat-like"/>
    <property type="match status" value="1"/>
</dbReference>
<evidence type="ECO:0000256" key="2">
    <source>
        <dbReference type="ARBA" id="ARBA00022737"/>
    </source>
</evidence>
<feature type="region of interest" description="Disordered" evidence="4">
    <location>
        <begin position="730"/>
        <end position="813"/>
    </location>
</feature>
<evidence type="ECO:0000259" key="5">
    <source>
        <dbReference type="Pfam" id="PF23414"/>
    </source>
</evidence>
<name>A0AA36MV28_9DINO</name>
<protein>
    <recommendedName>
        <fullName evidence="5">EML-like second beta-propeller domain-containing protein</fullName>
    </recommendedName>
</protein>
<dbReference type="GO" id="GO:0008017">
    <property type="term" value="F:microtubule binding"/>
    <property type="evidence" value="ECO:0007669"/>
    <property type="project" value="TreeGrafter"/>
</dbReference>
<comment type="caution">
    <text evidence="6">The sequence shown here is derived from an EMBL/GenBank/DDBJ whole genome shotgun (WGS) entry which is preliminary data.</text>
</comment>
<evidence type="ECO:0000256" key="3">
    <source>
        <dbReference type="PROSITE-ProRule" id="PRU00221"/>
    </source>
</evidence>
<keyword evidence="1 3" id="KW-0853">WD repeat</keyword>
<reference evidence="6" key="1">
    <citation type="submission" date="2023-08" db="EMBL/GenBank/DDBJ databases">
        <authorList>
            <person name="Chen Y."/>
            <person name="Shah S."/>
            <person name="Dougan E. K."/>
            <person name="Thang M."/>
            <person name="Chan C."/>
        </authorList>
    </citation>
    <scope>NUCLEOTIDE SEQUENCE</scope>
</reference>
<evidence type="ECO:0000313" key="7">
    <source>
        <dbReference type="Proteomes" id="UP001178507"/>
    </source>
</evidence>
<dbReference type="InterPro" id="IPR015943">
    <property type="entry name" value="WD40/YVTN_repeat-like_dom_sf"/>
</dbReference>
<dbReference type="InterPro" id="IPR050630">
    <property type="entry name" value="WD_repeat_EMAP"/>
</dbReference>
<feature type="compositionally biased region" description="Low complexity" evidence="4">
    <location>
        <begin position="818"/>
        <end position="834"/>
    </location>
</feature>
<gene>
    <name evidence="6" type="ORF">EVOR1521_LOCUS13283</name>
</gene>
<dbReference type="Pfam" id="PF00400">
    <property type="entry name" value="WD40"/>
    <property type="match status" value="1"/>
</dbReference>
<feature type="compositionally biased region" description="Basic and acidic residues" evidence="4">
    <location>
        <begin position="775"/>
        <end position="784"/>
    </location>
</feature>
<sequence>MDSMGRTGYGAGSGAGGARAVLGQRATVLLPPTNFEQAEESTQNAPDTQLTLEWAYGYGAAGLHWISEDEFVFPVAALGVVQCLKPAKQKFFIGHSKRITCLSYCASARLCASGQMDPKGTGGPFICLWRPADCILLSVLAFPMHEEQICSLCFSPDGSQLFTMGRDRTNTLALWESFLPLKAGFPVSKALTDLPKVFRKPLAKVSTGKVPAFGMAASGSSANFQFATYDAGRDRSSGVLLKFWSVSQGELRGRGAIFPAAEQPRHVLNCAWIGAGTRCLACGDNGCLYIFEGNQAVMCQRISQQPLGFALEISEGELLLGAKNGVLHFAKLKQLERPERGLEVSSQPLHELPGAALLRGGRPLAFAAAAKAAAGKALLGSDNHHLVVLDAANRRLLSVPQLSHGGELQALCCHPDPQLQLLASGGTDACIRFWDAKEHVPVVGRILDFATSRNGAPPGVYSLGFSPSGASLAAGLGDGKLQWLRFPQLQGSACSLGKERLSALCFVEEEILVVGSWDQVVYLVNSSLRILRVMKGNSSSVTHMQITADRTFLMTNSKDGQVLYFNLATGERITQETTRDASWASWTCPMGWPTMGIWGANKSYSVTDVKCCQNLRSQGELLAMGDTSHCVKLFRFPALGNAGCHTYDAHGAFVTAMVPLPSAGEQHQHLVTAGGDDHAILQWRLAGPALHPDPSARTRAWHDEHMEEPKPVQLLRPSEARHGARNVAAALASQRPPWELDERPNEGARPARSKSKGSTPGAWVQHGNPAAPYAEHPEITERRSPGRAPGSTRAASGGVAGRSTEQLGAAGASRRAASASVSASAGPGAGVATGVREERRTFKQKGLFSGRDWVDQGAIHPGVASHAQAGYEQWTMPDWDWEDPPRGRRHANLR</sequence>
<feature type="repeat" description="WD" evidence="3">
    <location>
        <begin position="401"/>
        <end position="435"/>
    </location>
</feature>
<dbReference type="PANTHER" id="PTHR13720">
    <property type="entry name" value="WD-40 REPEAT PROTEIN"/>
    <property type="match status" value="1"/>
</dbReference>
<keyword evidence="2" id="KW-0677">Repeat</keyword>